<dbReference type="Proteomes" id="UP000028725">
    <property type="component" value="Unassembled WGS sequence"/>
</dbReference>
<gene>
    <name evidence="2" type="ORF">DB31_0087</name>
</gene>
<accession>A0A085WVW3</accession>
<comment type="caution">
    <text evidence="2">The sequence shown here is derived from an EMBL/GenBank/DDBJ whole genome shotgun (WGS) entry which is preliminary data.</text>
</comment>
<dbReference type="AlphaFoldDB" id="A0A085WVW3"/>
<name>A0A085WVW3_9BACT</name>
<reference evidence="2 3" key="1">
    <citation type="submission" date="2014-04" db="EMBL/GenBank/DDBJ databases">
        <title>Genome assembly of Hyalangium minutum DSM 14724.</title>
        <authorList>
            <person name="Sharma G."/>
            <person name="Subramanian S."/>
        </authorList>
    </citation>
    <scope>NUCLEOTIDE SEQUENCE [LARGE SCALE GENOMIC DNA]</scope>
    <source>
        <strain evidence="2 3">DSM 14724</strain>
    </source>
</reference>
<evidence type="ECO:0000313" key="2">
    <source>
        <dbReference type="EMBL" id="KFE71826.1"/>
    </source>
</evidence>
<sequence length="52" mass="5373">MWSPAHGPTAPPARLGAHTVAREPRGPSAHRPGSDRRRTLGVTVTAVNGAHG</sequence>
<organism evidence="2 3">
    <name type="scientific">Hyalangium minutum</name>
    <dbReference type="NCBI Taxonomy" id="394096"/>
    <lineage>
        <taxon>Bacteria</taxon>
        <taxon>Pseudomonadati</taxon>
        <taxon>Myxococcota</taxon>
        <taxon>Myxococcia</taxon>
        <taxon>Myxococcales</taxon>
        <taxon>Cystobacterineae</taxon>
        <taxon>Archangiaceae</taxon>
        <taxon>Hyalangium</taxon>
    </lineage>
</organism>
<evidence type="ECO:0000313" key="3">
    <source>
        <dbReference type="Proteomes" id="UP000028725"/>
    </source>
</evidence>
<feature type="region of interest" description="Disordered" evidence="1">
    <location>
        <begin position="1"/>
        <end position="52"/>
    </location>
</feature>
<proteinExistence type="predicted"/>
<keyword evidence="3" id="KW-1185">Reference proteome</keyword>
<dbReference type="STRING" id="394096.DB31_0087"/>
<dbReference type="EMBL" id="JMCB01000001">
    <property type="protein sequence ID" value="KFE71826.1"/>
    <property type="molecule type" value="Genomic_DNA"/>
</dbReference>
<evidence type="ECO:0000256" key="1">
    <source>
        <dbReference type="SAM" id="MobiDB-lite"/>
    </source>
</evidence>
<protein>
    <submittedName>
        <fullName evidence="2">Uncharacterized protein</fullName>
    </submittedName>
</protein>